<dbReference type="SMART" id="SM00717">
    <property type="entry name" value="SANT"/>
    <property type="match status" value="2"/>
</dbReference>
<reference evidence="9" key="1">
    <citation type="submission" date="2025-08" db="UniProtKB">
        <authorList>
            <consortium name="RefSeq"/>
        </authorList>
    </citation>
    <scope>IDENTIFICATION</scope>
    <source>
        <tissue evidence="9">Leaves</tissue>
    </source>
</reference>
<keyword evidence="6" id="KW-0539">Nucleus</keyword>
<evidence type="ECO:0000256" key="2">
    <source>
        <dbReference type="ARBA" id="ARBA00022737"/>
    </source>
</evidence>
<dbReference type="PANTHER" id="PTHR21654">
    <property type="entry name" value="FI21293P1"/>
    <property type="match status" value="1"/>
</dbReference>
<protein>
    <submittedName>
        <fullName evidence="9">Trihelix transcription factor GTL2-like</fullName>
    </submittedName>
</protein>
<evidence type="ECO:0000256" key="7">
    <source>
        <dbReference type="SAM" id="MobiDB-lite"/>
    </source>
</evidence>
<keyword evidence="8" id="KW-1185">Reference proteome</keyword>
<dbReference type="KEGG" id="jre:109005501"/>
<gene>
    <name evidence="9" type="primary">LOC109005501</name>
</gene>
<feature type="compositionally biased region" description="Low complexity" evidence="7">
    <location>
        <begin position="455"/>
        <end position="470"/>
    </location>
</feature>
<evidence type="ECO:0000256" key="5">
    <source>
        <dbReference type="ARBA" id="ARBA00023163"/>
    </source>
</evidence>
<dbReference type="PROSITE" id="PS50090">
    <property type="entry name" value="MYB_LIKE"/>
    <property type="match status" value="2"/>
</dbReference>
<sequence length="671" mass="75929">MFDGVPDQFHHFIASSRTTLPLPLSFPLHAAAASNPSQNITFPPYDHYEPPPPNSHHHQAALALHPNLLQPLHHQSPTHKDHEEKEENNLVSVNLDIERERSIQVQQPIDPAWTNEEVIALLRIRSSMENWFPEFTWEHVSRKLAELGFKRSAAKCKEKFEEESRYFNSNINYGKSYRFFSEPEELYHGNQNPDDHVGTEKNGQKMEKPSHDQGSQEDHNLGQSLEADHSREGDHSRDGTVGEHFKDIGTETVAGKAKRKKRKRKKFEMLKGLCEKIVSKMMAQQEEMHHKLLEDLAKRDEEKVAKEEAWKKQEMDRMNRELEIMSHEQAIAGDRQATIIEFLKQIASSSFGSQYFNEERHDIQADSLKVTKSSNSYPPSTNSSSLIQAPNPNPASDINNQNTVEAPQLSFAMDHQGHHNFSSLSTKGNSITPTSITKTLARHQNPSLNTLAPNTPEVPTSTSPTLPLSSQNRNSPNTQNMPLTPISTSTHKDSPNSIANIVKDDLGKRWPRDEVLALINLRCSLYNNVEDKELGAKGPLWERISQGMLELGYKRSAKRCKEKWENINKYFRKTKDVNKKRSLDSRTCPYFHQLSTLYNQGTLVIAPSEGPENHLISSSTTTAPENHLPLPDIGLNNSSQGMSSGLNSTLLQVAEGEKNMVQAQSFDFELI</sequence>
<feature type="compositionally biased region" description="Polar residues" evidence="7">
    <location>
        <begin position="471"/>
        <end position="496"/>
    </location>
</feature>
<feature type="region of interest" description="Disordered" evidence="7">
    <location>
        <begin position="444"/>
        <end position="496"/>
    </location>
</feature>
<feature type="compositionally biased region" description="Polar residues" evidence="7">
    <location>
        <begin position="444"/>
        <end position="453"/>
    </location>
</feature>
<evidence type="ECO:0000256" key="3">
    <source>
        <dbReference type="ARBA" id="ARBA00023015"/>
    </source>
</evidence>
<comment type="subcellular location">
    <subcellularLocation>
        <location evidence="1">Nucleus</location>
    </subcellularLocation>
</comment>
<feature type="compositionally biased region" description="Low complexity" evidence="7">
    <location>
        <begin position="373"/>
        <end position="385"/>
    </location>
</feature>
<dbReference type="GO" id="GO:0006355">
    <property type="term" value="P:regulation of DNA-templated transcription"/>
    <property type="evidence" value="ECO:0007669"/>
    <property type="project" value="UniProtKB-ARBA"/>
</dbReference>
<evidence type="ECO:0000256" key="4">
    <source>
        <dbReference type="ARBA" id="ARBA00023125"/>
    </source>
</evidence>
<dbReference type="Proteomes" id="UP000235220">
    <property type="component" value="Chromosome 11"/>
</dbReference>
<dbReference type="PANTHER" id="PTHR21654:SF61">
    <property type="entry name" value="TRIHELIX TRANSCRIPTION FACTOR GTL2"/>
    <property type="match status" value="1"/>
</dbReference>
<dbReference type="FunCoup" id="A0A2I4G7Y1">
    <property type="interactions" value="78"/>
</dbReference>
<accession>A0A2I4G7Y1</accession>
<dbReference type="InterPro" id="IPR001005">
    <property type="entry name" value="SANT/Myb"/>
</dbReference>
<dbReference type="Pfam" id="PF13837">
    <property type="entry name" value="Myb_DNA-bind_4"/>
    <property type="match status" value="2"/>
</dbReference>
<dbReference type="RefSeq" id="XP_018840013.2">
    <property type="nucleotide sequence ID" value="XM_018984468.2"/>
</dbReference>
<keyword evidence="3" id="KW-0805">Transcription regulation</keyword>
<dbReference type="GeneID" id="109005501"/>
<dbReference type="InterPro" id="IPR044822">
    <property type="entry name" value="Myb_DNA-bind_4"/>
</dbReference>
<feature type="region of interest" description="Disordered" evidence="7">
    <location>
        <begin position="367"/>
        <end position="401"/>
    </location>
</feature>
<keyword evidence="2" id="KW-0677">Repeat</keyword>
<dbReference type="STRING" id="51240.A0A2I4G7Y1"/>
<feature type="region of interest" description="Disordered" evidence="7">
    <location>
        <begin position="185"/>
        <end position="263"/>
    </location>
</feature>
<keyword evidence="5" id="KW-0804">Transcription</keyword>
<evidence type="ECO:0000313" key="8">
    <source>
        <dbReference type="Proteomes" id="UP000235220"/>
    </source>
</evidence>
<organism evidence="8 9">
    <name type="scientific">Juglans regia</name>
    <name type="common">English walnut</name>
    <dbReference type="NCBI Taxonomy" id="51240"/>
    <lineage>
        <taxon>Eukaryota</taxon>
        <taxon>Viridiplantae</taxon>
        <taxon>Streptophyta</taxon>
        <taxon>Embryophyta</taxon>
        <taxon>Tracheophyta</taxon>
        <taxon>Spermatophyta</taxon>
        <taxon>Magnoliopsida</taxon>
        <taxon>eudicotyledons</taxon>
        <taxon>Gunneridae</taxon>
        <taxon>Pentapetalae</taxon>
        <taxon>rosids</taxon>
        <taxon>fabids</taxon>
        <taxon>Fagales</taxon>
        <taxon>Juglandaceae</taxon>
        <taxon>Juglans</taxon>
    </lineage>
</organism>
<dbReference type="Gramene" id="Jr11_08700_p1">
    <property type="protein sequence ID" value="cds.Jr11_08700_p1"/>
    <property type="gene ID" value="Jr11_08700"/>
</dbReference>
<dbReference type="Gene3D" id="1.10.10.60">
    <property type="entry name" value="Homeodomain-like"/>
    <property type="match status" value="2"/>
</dbReference>
<proteinExistence type="predicted"/>
<dbReference type="GO" id="GO:0003677">
    <property type="term" value="F:DNA binding"/>
    <property type="evidence" value="ECO:0007669"/>
    <property type="project" value="UniProtKB-KW"/>
</dbReference>
<keyword evidence="4" id="KW-0238">DNA-binding</keyword>
<evidence type="ECO:0000256" key="1">
    <source>
        <dbReference type="ARBA" id="ARBA00004123"/>
    </source>
</evidence>
<feature type="compositionally biased region" description="Polar residues" evidence="7">
    <location>
        <begin position="386"/>
        <end position="401"/>
    </location>
</feature>
<dbReference type="FunFam" id="1.10.10.60:FF:000061">
    <property type="entry name" value="Trihelix transcription factor GT-2"/>
    <property type="match status" value="2"/>
</dbReference>
<evidence type="ECO:0000313" key="9">
    <source>
        <dbReference type="RefSeq" id="XP_018840013.2"/>
    </source>
</evidence>
<dbReference type="OrthoDB" id="691673at2759"/>
<dbReference type="GO" id="GO:0005634">
    <property type="term" value="C:nucleus"/>
    <property type="evidence" value="ECO:0007669"/>
    <property type="project" value="UniProtKB-SubCell"/>
</dbReference>
<dbReference type="CDD" id="cd12203">
    <property type="entry name" value="GT1"/>
    <property type="match status" value="2"/>
</dbReference>
<name>A0A2I4G7Y1_JUGRE</name>
<dbReference type="AlphaFoldDB" id="A0A2I4G7Y1"/>
<feature type="compositionally biased region" description="Basic and acidic residues" evidence="7">
    <location>
        <begin position="193"/>
        <end position="249"/>
    </location>
</feature>
<evidence type="ECO:0000256" key="6">
    <source>
        <dbReference type="ARBA" id="ARBA00023242"/>
    </source>
</evidence>